<dbReference type="NCBIfam" id="TIGR01352">
    <property type="entry name" value="tonB_Cterm"/>
    <property type="match status" value="1"/>
</dbReference>
<evidence type="ECO:0000256" key="4">
    <source>
        <dbReference type="ARBA" id="ARBA00022475"/>
    </source>
</evidence>
<evidence type="ECO:0000256" key="5">
    <source>
        <dbReference type="ARBA" id="ARBA00022519"/>
    </source>
</evidence>
<dbReference type="Proteomes" id="UP000236327">
    <property type="component" value="Unassembled WGS sequence"/>
</dbReference>
<evidence type="ECO:0000256" key="11">
    <source>
        <dbReference type="SAM" id="Phobius"/>
    </source>
</evidence>
<evidence type="ECO:0000256" key="7">
    <source>
        <dbReference type="ARBA" id="ARBA00022927"/>
    </source>
</evidence>
<dbReference type="EMBL" id="LYMM01000084">
    <property type="protein sequence ID" value="PNU02159.1"/>
    <property type="molecule type" value="Genomic_DNA"/>
</dbReference>
<evidence type="ECO:0000256" key="1">
    <source>
        <dbReference type="ARBA" id="ARBA00004383"/>
    </source>
</evidence>
<evidence type="ECO:0000256" key="8">
    <source>
        <dbReference type="ARBA" id="ARBA00022989"/>
    </source>
</evidence>
<gene>
    <name evidence="13" type="ORF">A8V01_09790</name>
</gene>
<comment type="caution">
    <text evidence="13">The sequence shown here is derived from an EMBL/GenBank/DDBJ whole genome shotgun (WGS) entry which is preliminary data.</text>
</comment>
<dbReference type="InterPro" id="IPR037682">
    <property type="entry name" value="TonB_C"/>
</dbReference>
<evidence type="ECO:0000256" key="3">
    <source>
        <dbReference type="ARBA" id="ARBA00022448"/>
    </source>
</evidence>
<evidence type="ECO:0000313" key="13">
    <source>
        <dbReference type="EMBL" id="PNU02159.1"/>
    </source>
</evidence>
<dbReference type="RefSeq" id="WP_103098940.1">
    <property type="nucleotide sequence ID" value="NZ_LYMM01000084.1"/>
</dbReference>
<evidence type="ECO:0000256" key="10">
    <source>
        <dbReference type="SAM" id="MobiDB-lite"/>
    </source>
</evidence>
<dbReference type="PANTHER" id="PTHR33446">
    <property type="entry name" value="PROTEIN TONB-RELATED"/>
    <property type="match status" value="1"/>
</dbReference>
<dbReference type="Gene3D" id="3.30.1150.10">
    <property type="match status" value="1"/>
</dbReference>
<keyword evidence="4" id="KW-1003">Cell membrane</keyword>
<dbReference type="OrthoDB" id="7433592at2"/>
<dbReference type="PROSITE" id="PS52015">
    <property type="entry name" value="TONB_CTD"/>
    <property type="match status" value="1"/>
</dbReference>
<accession>A0A2K2FTP6</accession>
<sequence length="238" mass="25750">MVGFAKSLRLSEERSSGRGALRLPALAITGVVHLLVIALFVWCGGRPHPAGAPRDAMHLVLLPPTSSTPVERRAKPARAAEQPIATKSKASPPIPATAPSAAGLQQATALLPDPDVPDVTIAQTATQVPHRSQDEIATDYRQVLFESLAAQRHYPEAARLQHYQGQGAVMFRIDRDGRLLEASMEKSTGKRILDRAALMQVRRAAPFPEIPGELPDELIVSMSLQFLITQPGRQMAAR</sequence>
<feature type="region of interest" description="Disordered" evidence="10">
    <location>
        <begin position="66"/>
        <end position="99"/>
    </location>
</feature>
<dbReference type="InterPro" id="IPR006260">
    <property type="entry name" value="TonB/TolA_C"/>
</dbReference>
<dbReference type="PANTHER" id="PTHR33446:SF2">
    <property type="entry name" value="PROTEIN TONB"/>
    <property type="match status" value="1"/>
</dbReference>
<keyword evidence="9 11" id="KW-0472">Membrane</keyword>
<evidence type="ECO:0000256" key="6">
    <source>
        <dbReference type="ARBA" id="ARBA00022692"/>
    </source>
</evidence>
<proteinExistence type="inferred from homology"/>
<name>A0A2K2FTP6_9SPHN</name>
<protein>
    <recommendedName>
        <fullName evidence="12">TonB C-terminal domain-containing protein</fullName>
    </recommendedName>
</protein>
<dbReference type="Pfam" id="PF03544">
    <property type="entry name" value="TonB_C"/>
    <property type="match status" value="1"/>
</dbReference>
<feature type="domain" description="TonB C-terminal" evidence="12">
    <location>
        <begin position="139"/>
        <end position="235"/>
    </location>
</feature>
<evidence type="ECO:0000259" key="12">
    <source>
        <dbReference type="PROSITE" id="PS52015"/>
    </source>
</evidence>
<keyword evidence="8 11" id="KW-1133">Transmembrane helix</keyword>
<evidence type="ECO:0000256" key="2">
    <source>
        <dbReference type="ARBA" id="ARBA00006555"/>
    </source>
</evidence>
<keyword evidence="5" id="KW-0997">Cell inner membrane</keyword>
<dbReference type="GO" id="GO:0031992">
    <property type="term" value="F:energy transducer activity"/>
    <property type="evidence" value="ECO:0007669"/>
    <property type="project" value="TreeGrafter"/>
</dbReference>
<organism evidence="13 14">
    <name type="scientific">Novosphingobium guangzhouense</name>
    <dbReference type="NCBI Taxonomy" id="1850347"/>
    <lineage>
        <taxon>Bacteria</taxon>
        <taxon>Pseudomonadati</taxon>
        <taxon>Pseudomonadota</taxon>
        <taxon>Alphaproteobacteria</taxon>
        <taxon>Sphingomonadales</taxon>
        <taxon>Sphingomonadaceae</taxon>
        <taxon>Novosphingobium</taxon>
    </lineage>
</organism>
<dbReference type="GO" id="GO:0055085">
    <property type="term" value="P:transmembrane transport"/>
    <property type="evidence" value="ECO:0007669"/>
    <property type="project" value="InterPro"/>
</dbReference>
<comment type="subcellular location">
    <subcellularLocation>
        <location evidence="1">Cell inner membrane</location>
        <topology evidence="1">Single-pass membrane protein</topology>
        <orientation evidence="1">Periplasmic side</orientation>
    </subcellularLocation>
</comment>
<reference evidence="13 14" key="1">
    <citation type="submission" date="2016-05" db="EMBL/GenBank/DDBJ databases">
        <title>Complete genome sequence of Novosphingobium guangzhouense SA925(T).</title>
        <authorList>
            <person name="Sha S."/>
        </authorList>
    </citation>
    <scope>NUCLEOTIDE SEQUENCE [LARGE SCALE GENOMIC DNA]</scope>
    <source>
        <strain evidence="13 14">SA925</strain>
    </source>
</reference>
<keyword evidence="7" id="KW-0653">Protein transport</keyword>
<dbReference type="GO" id="GO:0015031">
    <property type="term" value="P:protein transport"/>
    <property type="evidence" value="ECO:0007669"/>
    <property type="project" value="UniProtKB-KW"/>
</dbReference>
<dbReference type="AlphaFoldDB" id="A0A2K2FTP6"/>
<evidence type="ECO:0000256" key="9">
    <source>
        <dbReference type="ARBA" id="ARBA00023136"/>
    </source>
</evidence>
<comment type="similarity">
    <text evidence="2">Belongs to the TonB family.</text>
</comment>
<dbReference type="SUPFAM" id="SSF74653">
    <property type="entry name" value="TolA/TonB C-terminal domain"/>
    <property type="match status" value="1"/>
</dbReference>
<feature type="transmembrane region" description="Helical" evidence="11">
    <location>
        <begin position="21"/>
        <end position="42"/>
    </location>
</feature>
<dbReference type="GO" id="GO:0098797">
    <property type="term" value="C:plasma membrane protein complex"/>
    <property type="evidence" value="ECO:0007669"/>
    <property type="project" value="TreeGrafter"/>
</dbReference>
<keyword evidence="14" id="KW-1185">Reference proteome</keyword>
<evidence type="ECO:0000313" key="14">
    <source>
        <dbReference type="Proteomes" id="UP000236327"/>
    </source>
</evidence>
<keyword evidence="3" id="KW-0813">Transport</keyword>
<keyword evidence="6 11" id="KW-0812">Transmembrane</keyword>
<dbReference type="InterPro" id="IPR051045">
    <property type="entry name" value="TonB-dependent_transducer"/>
</dbReference>